<dbReference type="EMBL" id="JAHHHD010000012">
    <property type="protein sequence ID" value="MBW4659557.1"/>
    <property type="molecule type" value="Genomic_DNA"/>
</dbReference>
<reference evidence="1" key="1">
    <citation type="submission" date="2021-05" db="EMBL/GenBank/DDBJ databases">
        <authorList>
            <person name="Pietrasiak N."/>
            <person name="Ward R."/>
            <person name="Stajich J.E."/>
            <person name="Kurbessoian T."/>
        </authorList>
    </citation>
    <scope>NUCLEOTIDE SEQUENCE</scope>
    <source>
        <strain evidence="1">UHER 2000/2452</strain>
    </source>
</reference>
<comment type="caution">
    <text evidence="1">The sequence shown here is derived from an EMBL/GenBank/DDBJ whole genome shotgun (WGS) entry which is preliminary data.</text>
</comment>
<organism evidence="1 2">
    <name type="scientific">Drouetiella hepatica Uher 2000/2452</name>
    <dbReference type="NCBI Taxonomy" id="904376"/>
    <lineage>
        <taxon>Bacteria</taxon>
        <taxon>Bacillati</taxon>
        <taxon>Cyanobacteriota</taxon>
        <taxon>Cyanophyceae</taxon>
        <taxon>Oculatellales</taxon>
        <taxon>Oculatellaceae</taxon>
        <taxon>Drouetiella</taxon>
    </lineage>
</organism>
<protein>
    <submittedName>
        <fullName evidence="1">Uncharacterized protein</fullName>
    </submittedName>
</protein>
<sequence>MTTLPLTEPIALEVPPLPRAALDELYHFAQYLQFKYKVDLALTLEALEDEIDGFDADAALQEPGEISLASLKQELGLG</sequence>
<proteinExistence type="predicted"/>
<reference evidence="1" key="2">
    <citation type="journal article" date="2022" name="Microbiol. Resour. Announc.">
        <title>Metagenome Sequencing to Explore Phylogenomics of Terrestrial Cyanobacteria.</title>
        <authorList>
            <person name="Ward R.D."/>
            <person name="Stajich J.E."/>
            <person name="Johansen J.R."/>
            <person name="Huntemann M."/>
            <person name="Clum A."/>
            <person name="Foster B."/>
            <person name="Foster B."/>
            <person name="Roux S."/>
            <person name="Palaniappan K."/>
            <person name="Varghese N."/>
            <person name="Mukherjee S."/>
            <person name="Reddy T.B.K."/>
            <person name="Daum C."/>
            <person name="Copeland A."/>
            <person name="Chen I.A."/>
            <person name="Ivanova N.N."/>
            <person name="Kyrpides N.C."/>
            <person name="Shapiro N."/>
            <person name="Eloe-Fadrosh E.A."/>
            <person name="Pietrasiak N."/>
        </authorList>
    </citation>
    <scope>NUCLEOTIDE SEQUENCE</scope>
    <source>
        <strain evidence="1">UHER 2000/2452</strain>
    </source>
</reference>
<dbReference type="Proteomes" id="UP000757435">
    <property type="component" value="Unassembled WGS sequence"/>
</dbReference>
<name>A0A951UMP3_9CYAN</name>
<evidence type="ECO:0000313" key="1">
    <source>
        <dbReference type="EMBL" id="MBW4659557.1"/>
    </source>
</evidence>
<evidence type="ECO:0000313" key="2">
    <source>
        <dbReference type="Proteomes" id="UP000757435"/>
    </source>
</evidence>
<accession>A0A951UMP3</accession>
<gene>
    <name evidence="1" type="ORF">KME15_12850</name>
</gene>
<dbReference type="AlphaFoldDB" id="A0A951UMP3"/>